<name>A0AAN6JT48_9BASI</name>
<protein>
    <recommendedName>
        <fullName evidence="3">F-box domain-containing protein</fullName>
    </recommendedName>
</protein>
<evidence type="ECO:0008006" key="3">
    <source>
        <dbReference type="Google" id="ProtNLM"/>
    </source>
</evidence>
<proteinExistence type="predicted"/>
<organism evidence="1 2">
    <name type="scientific">Tilletia horrida</name>
    <dbReference type="NCBI Taxonomy" id="155126"/>
    <lineage>
        <taxon>Eukaryota</taxon>
        <taxon>Fungi</taxon>
        <taxon>Dikarya</taxon>
        <taxon>Basidiomycota</taxon>
        <taxon>Ustilaginomycotina</taxon>
        <taxon>Exobasidiomycetes</taxon>
        <taxon>Tilletiales</taxon>
        <taxon>Tilletiaceae</taxon>
        <taxon>Tilletia</taxon>
    </lineage>
</organism>
<sequence length="656" mass="73752">MSPQGEEQSKSPSASACWRVWHTNELALSILAELNQLDLLNSSLVSKQFRFLALSRLLHSQLDIPITRVGSYLALIIQNKARALHQLRNIRIYDDILPVRLRVRPRGGRSPFLMWSPPVRPNPNEEDAQTALKKIDYRNIFALDNFLRVLSTQCAPRPPTFELTIGLSTAATFAGILQTHPFFADHLVTLRIVVDHVDEPVRPLQEADWEQYVKTAETHWANLVGLIEHIQLRRSSSAIGLQNVYFVDPRPEPTGHWYAHRRVWDPLRHALSSSVRTLALRLGSDEGEDQRECSLIGGGVLWPNLRSFSLTVHRDIGIHWAPIRASLIDFLTRHAAQLEELYIDAPHHYERQPLETAFPSLQSCEVDIFTTTQLCAFIEAHKETLQHVRFPRQPLDAPPSAATESLSENIGVLATGLVSFRGPYHPALAFARHARNITHFHLDTAHSLEDIEQNLVSQSLRRSMAAPAQAITCLDLNTDTPPSDTANEQLRETLTAEGFPNLVELRLQFPTKGSFGEPAPIPSSWIEARDQIKGILKALRGLPRLAALRLGLHAVPPLPMPEIRMAKLDDIPPSLQFLIFHSSTPPGEHYFAVLHRFKLDSATHQNIKAVTCLRRFHPIYRDTARLVDISCNSPGFGQGSGTVFDHTQSPPRLLLL</sequence>
<comment type="caution">
    <text evidence="1">The sequence shown here is derived from an EMBL/GenBank/DDBJ whole genome shotgun (WGS) entry which is preliminary data.</text>
</comment>
<dbReference type="EMBL" id="JAPDMZ010000117">
    <property type="protein sequence ID" value="KAK0549249.1"/>
    <property type="molecule type" value="Genomic_DNA"/>
</dbReference>
<dbReference type="Proteomes" id="UP001176517">
    <property type="component" value="Unassembled WGS sequence"/>
</dbReference>
<evidence type="ECO:0000313" key="2">
    <source>
        <dbReference type="Proteomes" id="UP001176517"/>
    </source>
</evidence>
<dbReference type="AlphaFoldDB" id="A0AAN6JT48"/>
<reference evidence="1" key="1">
    <citation type="journal article" date="2023" name="PhytoFront">
        <title>Draft Genome Resources of Seven Strains of Tilletia horrida, Causal Agent of Kernel Smut of Rice.</title>
        <authorList>
            <person name="Khanal S."/>
            <person name="Antony Babu S."/>
            <person name="Zhou X.G."/>
        </authorList>
    </citation>
    <scope>NUCLEOTIDE SEQUENCE</scope>
    <source>
        <strain evidence="1">TX6</strain>
    </source>
</reference>
<accession>A0AAN6JT48</accession>
<evidence type="ECO:0000313" key="1">
    <source>
        <dbReference type="EMBL" id="KAK0549249.1"/>
    </source>
</evidence>
<gene>
    <name evidence="1" type="ORF">OC846_004145</name>
</gene>
<keyword evidence="2" id="KW-1185">Reference proteome</keyword>